<name>A0ABM1Y298_AEDAL</name>
<evidence type="ECO:0000256" key="4">
    <source>
        <dbReference type="ARBA" id="ARBA00022771"/>
    </source>
</evidence>
<evidence type="ECO:0000256" key="3">
    <source>
        <dbReference type="ARBA" id="ARBA00022737"/>
    </source>
</evidence>
<dbReference type="InterPro" id="IPR013087">
    <property type="entry name" value="Znf_C2H2_type"/>
</dbReference>
<evidence type="ECO:0000259" key="11">
    <source>
        <dbReference type="PROSITE" id="PS50157"/>
    </source>
</evidence>
<evidence type="ECO:0000256" key="1">
    <source>
        <dbReference type="ARBA" id="ARBA00004123"/>
    </source>
</evidence>
<dbReference type="GeneID" id="115255281"/>
<dbReference type="Proteomes" id="UP000069940">
    <property type="component" value="Unassembled WGS sequence"/>
</dbReference>
<keyword evidence="3" id="KW-0677">Repeat</keyword>
<dbReference type="SUPFAM" id="SSF57667">
    <property type="entry name" value="beta-beta-alpha zinc fingers"/>
    <property type="match status" value="3"/>
</dbReference>
<reference evidence="12" key="2">
    <citation type="submission" date="2025-05" db="UniProtKB">
        <authorList>
            <consortium name="EnsemblMetazoa"/>
        </authorList>
    </citation>
    <scope>IDENTIFICATION</scope>
    <source>
        <strain evidence="12">Foshan</strain>
    </source>
</reference>
<sequence>MPACRMCLQPCLSNRRLMDRSFREMAQDVFCVLIDVSQRNISVAACDSCQGKINKFYAFKHKSRQREQDRIAIRSRPASTGFAVVKNSAAVVAATSERCIGGATKRSRWHSEQDSDDDDGIVPLEFDDEPKKKSVATKRVLVRFTKEQLAHRTKKELYEERRTIICEQCGKLVPDVRMESHRNEHLGVKPYVCPEPDCEMAFRCASDRKIHHRRNHSNEQYPCEICGKVLKSRLSLNSHSYTHREKEFKCELCGMMMLTKSRLELHMRVHTQKRDFQCPHCPKSFYVRTVLTLHLRSHSGEKPYVCHVCDFANSHRILYVKHMKRFHPGEEIYKLCDMPKIVKKTETN</sequence>
<keyword evidence="8" id="KW-0539">Nucleus</keyword>
<dbReference type="Pfam" id="PF00096">
    <property type="entry name" value="zf-C2H2"/>
    <property type="match status" value="2"/>
</dbReference>
<evidence type="ECO:0000256" key="6">
    <source>
        <dbReference type="ARBA" id="ARBA00023015"/>
    </source>
</evidence>
<keyword evidence="7" id="KW-0804">Transcription</keyword>
<dbReference type="SMART" id="SM00355">
    <property type="entry name" value="ZnF_C2H2"/>
    <property type="match status" value="6"/>
</dbReference>
<feature type="domain" description="C2H2-type" evidence="11">
    <location>
        <begin position="304"/>
        <end position="332"/>
    </location>
</feature>
<feature type="domain" description="C2H2-type" evidence="11">
    <location>
        <begin position="191"/>
        <end position="221"/>
    </location>
</feature>
<dbReference type="InterPro" id="IPR050636">
    <property type="entry name" value="C2H2-ZF_domain-containing"/>
</dbReference>
<protein>
    <recommendedName>
        <fullName evidence="11">C2H2-type domain-containing protein</fullName>
    </recommendedName>
</protein>
<dbReference type="PANTHER" id="PTHR47772">
    <property type="entry name" value="ZINC FINGER PROTEIN 200"/>
    <property type="match status" value="1"/>
</dbReference>
<evidence type="ECO:0000313" key="12">
    <source>
        <dbReference type="EnsemblMetazoa" id="AALFPA23_005003.P6286"/>
    </source>
</evidence>
<evidence type="ECO:0000256" key="10">
    <source>
        <dbReference type="SAM" id="MobiDB-lite"/>
    </source>
</evidence>
<keyword evidence="6" id="KW-0805">Transcription regulation</keyword>
<dbReference type="RefSeq" id="XP_029709109.1">
    <property type="nucleotide sequence ID" value="XM_029853249.2"/>
</dbReference>
<dbReference type="PROSITE" id="PS50157">
    <property type="entry name" value="ZINC_FINGER_C2H2_2"/>
    <property type="match status" value="5"/>
</dbReference>
<evidence type="ECO:0000256" key="7">
    <source>
        <dbReference type="ARBA" id="ARBA00023163"/>
    </source>
</evidence>
<feature type="domain" description="C2H2-type" evidence="11">
    <location>
        <begin position="276"/>
        <end position="303"/>
    </location>
</feature>
<accession>A0ABM1Y298</accession>
<dbReference type="PANTHER" id="PTHR47772:SF13">
    <property type="entry name" value="GASTRULA ZINC FINGER PROTEIN XLCGF49.1-LIKE-RELATED"/>
    <property type="match status" value="1"/>
</dbReference>
<evidence type="ECO:0000256" key="5">
    <source>
        <dbReference type="ARBA" id="ARBA00022833"/>
    </source>
</evidence>
<feature type="domain" description="C2H2-type" evidence="11">
    <location>
        <begin position="221"/>
        <end position="248"/>
    </location>
</feature>
<evidence type="ECO:0000256" key="9">
    <source>
        <dbReference type="PROSITE-ProRule" id="PRU00042"/>
    </source>
</evidence>
<comment type="subcellular location">
    <subcellularLocation>
        <location evidence="1">Nucleus</location>
    </subcellularLocation>
</comment>
<reference evidence="13" key="1">
    <citation type="journal article" date="2015" name="Proc. Natl. Acad. Sci. U.S.A.">
        <title>Genome sequence of the Asian Tiger mosquito, Aedes albopictus, reveals insights into its biology, genetics, and evolution.</title>
        <authorList>
            <person name="Chen X.G."/>
            <person name="Jiang X."/>
            <person name="Gu J."/>
            <person name="Xu M."/>
            <person name="Wu Y."/>
            <person name="Deng Y."/>
            <person name="Zhang C."/>
            <person name="Bonizzoni M."/>
            <person name="Dermauw W."/>
            <person name="Vontas J."/>
            <person name="Armbruster P."/>
            <person name="Huang X."/>
            <person name="Yang Y."/>
            <person name="Zhang H."/>
            <person name="He W."/>
            <person name="Peng H."/>
            <person name="Liu Y."/>
            <person name="Wu K."/>
            <person name="Chen J."/>
            <person name="Lirakis M."/>
            <person name="Topalis P."/>
            <person name="Van Leeuwen T."/>
            <person name="Hall A.B."/>
            <person name="Jiang X."/>
            <person name="Thorpe C."/>
            <person name="Mueller R.L."/>
            <person name="Sun C."/>
            <person name="Waterhouse R.M."/>
            <person name="Yan G."/>
            <person name="Tu Z.J."/>
            <person name="Fang X."/>
            <person name="James A.A."/>
        </authorList>
    </citation>
    <scope>NUCLEOTIDE SEQUENCE [LARGE SCALE GENOMIC DNA]</scope>
    <source>
        <strain evidence="13">Foshan</strain>
    </source>
</reference>
<keyword evidence="5" id="KW-0862">Zinc</keyword>
<dbReference type="Gene3D" id="3.30.160.60">
    <property type="entry name" value="Classic Zinc Finger"/>
    <property type="match status" value="4"/>
</dbReference>
<dbReference type="InterPro" id="IPR036236">
    <property type="entry name" value="Znf_C2H2_sf"/>
</dbReference>
<evidence type="ECO:0000256" key="8">
    <source>
        <dbReference type="ARBA" id="ARBA00023242"/>
    </source>
</evidence>
<evidence type="ECO:0000313" key="13">
    <source>
        <dbReference type="Proteomes" id="UP000069940"/>
    </source>
</evidence>
<feature type="compositionally biased region" description="Acidic residues" evidence="10">
    <location>
        <begin position="114"/>
        <end position="125"/>
    </location>
</feature>
<keyword evidence="13" id="KW-1185">Reference proteome</keyword>
<dbReference type="EnsemblMetazoa" id="AALFPA23_005003.R6286">
    <property type="protein sequence ID" value="AALFPA23_005003.P6286"/>
    <property type="gene ID" value="AALFPA23_005003"/>
</dbReference>
<keyword evidence="2" id="KW-0479">Metal-binding</keyword>
<keyword evidence="4 9" id="KW-0863">Zinc-finger</keyword>
<feature type="domain" description="C2H2-type" evidence="11">
    <location>
        <begin position="248"/>
        <end position="275"/>
    </location>
</feature>
<evidence type="ECO:0000256" key="2">
    <source>
        <dbReference type="ARBA" id="ARBA00022723"/>
    </source>
</evidence>
<feature type="region of interest" description="Disordered" evidence="10">
    <location>
        <begin position="105"/>
        <end position="125"/>
    </location>
</feature>
<proteinExistence type="predicted"/>
<organism evidence="12 13">
    <name type="scientific">Aedes albopictus</name>
    <name type="common">Asian tiger mosquito</name>
    <name type="synonym">Stegomyia albopicta</name>
    <dbReference type="NCBI Taxonomy" id="7160"/>
    <lineage>
        <taxon>Eukaryota</taxon>
        <taxon>Metazoa</taxon>
        <taxon>Ecdysozoa</taxon>
        <taxon>Arthropoda</taxon>
        <taxon>Hexapoda</taxon>
        <taxon>Insecta</taxon>
        <taxon>Pterygota</taxon>
        <taxon>Neoptera</taxon>
        <taxon>Endopterygota</taxon>
        <taxon>Diptera</taxon>
        <taxon>Nematocera</taxon>
        <taxon>Culicoidea</taxon>
        <taxon>Culicidae</taxon>
        <taxon>Culicinae</taxon>
        <taxon>Aedini</taxon>
        <taxon>Aedes</taxon>
        <taxon>Stegomyia</taxon>
    </lineage>
</organism>
<dbReference type="PROSITE" id="PS00028">
    <property type="entry name" value="ZINC_FINGER_C2H2_1"/>
    <property type="match status" value="3"/>
</dbReference>